<dbReference type="PROSITE" id="PS00115">
    <property type="entry name" value="RNA_POL_II_REPEAT"/>
    <property type="match status" value="15"/>
</dbReference>
<dbReference type="InterPro" id="IPR045867">
    <property type="entry name" value="DNA-dir_RpoC_beta_prime"/>
</dbReference>
<comment type="subcellular location">
    <subcellularLocation>
        <location evidence="1">Nucleus</location>
    </subcellularLocation>
</comment>
<dbReference type="Gene3D" id="3.30.1360.140">
    <property type="match status" value="1"/>
</dbReference>
<sequence length="1070" mass="118218">MVTAGSKGSFINISQMTACVGQQNVEGKRIPFHFISRTLPHFTKDDYGPESRGFVENSYLRGLTPQEFFFHAMGGREGLIDTAVKTSETGYIQRRLVKAMEDIMVKYDGTVRNSLGDVIQFLYGEDGMDAVWIESQKLDSLKMKKSEFDKTYRYEFDAENWEPDYMLKEHVDDLKTIREFRNVFDAEVQKLEADRYQLAMEIAATGDNSWPLPVNLKRLLWNAQKTFKVDMREKSDMHPMEIVEAVDKLQERLKVVPGDDFLSMEAQKNATLFFNILLRSTLASKRVLKEFKLNREAFEWVVGEIESRFLQSLVAPGEMIGCVAAQSIGEPATQMTLNTFHYAGVSAKNVTLGVPRLREIINVAKKIKTPSLSVYLKPEVSKTKERAKNVQCALEYTTLRCVTHATEVWYDPDPMSTIIDEDADFVRSYYEMPDEEVSPDKISPWLLRIELNREMMVDKKLSMADIAEKINLEFSDDLTCIFNDDNAEKLILRIRIMNDEASKGEFLDESSEDDVFLKMVAGNMLTEMALKGILDINKVFIKQAKVNKFDEQKGFKSETEWMLDTEGVNLLSVMCHQDVDATRTTSNHLIEVMEVLGIEAVRKALLDELRVVISFDGSYVNYRHLAILCDTMTYRGHLMAITRHGINRNDTGPLMRCSFEETVDILLDAAVYAESDYLRGVTENIMLGQLAPIGTGGCSLYLNEEMLRHAIELQLPSYVEGLEFGMTPARSPISGTPYHDSMMSPGYMLSPSLRLSPNSDAQFSPYVSGIGFSPAPSPGFIPHGLPGYNPGSPSYSPSSPDYSPASPNYSPTSPTYSPSSPSYSPSSPAYSPTSPSYSPTSPSYSPTSPSYSPTSPSYSPTSPSYSPTSPAYSPTSPAYSPTSPAYSPTSPSYSPTSPSYSPTSPSYSPTSPSYSPTSPSYSPTSPSYSPTSPAYSPTSPGYSPTSPSYSPTSPSYSPTSPSYNPSAKYSPSLAYSPSSPRISPSSPYSPTSPNYSPTSPSYSPTSPSYSPSSPSYSPSSPYNSGPSVDYSPSSPQYSPSAGYSPSAPGYSPSSTSQYTPQMSDKDDQSK</sequence>
<evidence type="ECO:0000259" key="16">
    <source>
        <dbReference type="Pfam" id="PF04992"/>
    </source>
</evidence>
<feature type="domain" description="RNA polymerase Rpb1" evidence="15">
    <location>
        <begin position="397"/>
        <end position="531"/>
    </location>
</feature>
<dbReference type="FunFam" id="1.10.150.390:FF:000001">
    <property type="entry name" value="DNA-directed RNA polymerase subunit"/>
    <property type="match status" value="1"/>
</dbReference>
<dbReference type="Gene3D" id="1.10.132.30">
    <property type="match status" value="1"/>
</dbReference>
<protein>
    <recommendedName>
        <fullName evidence="2">DNA-directed RNA polymerase</fullName>
        <ecNumber evidence="2">2.7.7.6</ecNumber>
    </recommendedName>
</protein>
<evidence type="ECO:0000256" key="4">
    <source>
        <dbReference type="ARBA" id="ARBA00022553"/>
    </source>
</evidence>
<evidence type="ECO:0000256" key="13">
    <source>
        <dbReference type="ARBA" id="ARBA00023242"/>
    </source>
</evidence>
<dbReference type="InterPro" id="IPR007081">
    <property type="entry name" value="RNA_pol_Rpb1_5"/>
</dbReference>
<keyword evidence="11" id="KW-0238">DNA-binding</keyword>
<dbReference type="Gene3D" id="1.10.150.390">
    <property type="match status" value="1"/>
</dbReference>
<evidence type="ECO:0000259" key="17">
    <source>
        <dbReference type="Pfam" id="PF04998"/>
    </source>
</evidence>
<dbReference type="InterPro" id="IPR007073">
    <property type="entry name" value="RNA_pol_Rpb1_7"/>
</dbReference>
<accession>A0AAW1K4V0</accession>
<organism evidence="19 20">
    <name type="scientific">Saponaria officinalis</name>
    <name type="common">Common soapwort</name>
    <name type="synonym">Lychnis saponaria</name>
    <dbReference type="NCBI Taxonomy" id="3572"/>
    <lineage>
        <taxon>Eukaryota</taxon>
        <taxon>Viridiplantae</taxon>
        <taxon>Streptophyta</taxon>
        <taxon>Embryophyta</taxon>
        <taxon>Tracheophyta</taxon>
        <taxon>Spermatophyta</taxon>
        <taxon>Magnoliopsida</taxon>
        <taxon>eudicotyledons</taxon>
        <taxon>Gunneridae</taxon>
        <taxon>Pentapetalae</taxon>
        <taxon>Caryophyllales</taxon>
        <taxon>Caryophyllaceae</taxon>
        <taxon>Caryophylleae</taxon>
        <taxon>Saponaria</taxon>
    </lineage>
</organism>
<dbReference type="InterPro" id="IPR000684">
    <property type="entry name" value="RNA_pol_II_repeat_euk"/>
</dbReference>
<feature type="region of interest" description="Disordered" evidence="14">
    <location>
        <begin position="791"/>
        <end position="1070"/>
    </location>
</feature>
<keyword evidence="7" id="KW-0479">Metal-binding</keyword>
<comment type="caution">
    <text evidence="19">The sequence shown here is derived from an EMBL/GenBank/DDBJ whole genome shotgun (WGS) entry which is preliminary data.</text>
</comment>
<dbReference type="Proteomes" id="UP001443914">
    <property type="component" value="Unassembled WGS sequence"/>
</dbReference>
<evidence type="ECO:0000256" key="3">
    <source>
        <dbReference type="ARBA" id="ARBA00022478"/>
    </source>
</evidence>
<evidence type="ECO:0000256" key="9">
    <source>
        <dbReference type="ARBA" id="ARBA00022833"/>
    </source>
</evidence>
<keyword evidence="9" id="KW-0862">Zinc</keyword>
<dbReference type="Gene3D" id="6.20.50.80">
    <property type="match status" value="1"/>
</dbReference>
<keyword evidence="10" id="KW-0460">Magnesium</keyword>
<evidence type="ECO:0000259" key="15">
    <source>
        <dbReference type="Pfam" id="PF04990"/>
    </source>
</evidence>
<evidence type="ECO:0000256" key="2">
    <source>
        <dbReference type="ARBA" id="ARBA00012418"/>
    </source>
</evidence>
<dbReference type="InterPro" id="IPR038593">
    <property type="entry name" value="RNA_pol_Rpb1_7_sf"/>
</dbReference>
<evidence type="ECO:0000259" key="18">
    <source>
        <dbReference type="Pfam" id="PF05000"/>
    </source>
</evidence>
<name>A0AAW1K4V0_SAPOF</name>
<dbReference type="PANTHER" id="PTHR19376">
    <property type="entry name" value="DNA-DIRECTED RNA POLYMERASE"/>
    <property type="match status" value="1"/>
</dbReference>
<dbReference type="InterPro" id="IPR038120">
    <property type="entry name" value="Rpb1_funnel_sf"/>
</dbReference>
<evidence type="ECO:0000256" key="8">
    <source>
        <dbReference type="ARBA" id="ARBA00022737"/>
    </source>
</evidence>
<dbReference type="Pfam" id="PF04990">
    <property type="entry name" value="RNA_pol_Rpb1_7"/>
    <property type="match status" value="1"/>
</dbReference>
<dbReference type="GO" id="GO:0005665">
    <property type="term" value="C:RNA polymerase II, core complex"/>
    <property type="evidence" value="ECO:0007669"/>
    <property type="project" value="TreeGrafter"/>
</dbReference>
<dbReference type="InterPro" id="IPR007083">
    <property type="entry name" value="RNA_pol_Rpb1_4"/>
</dbReference>
<proteinExistence type="predicted"/>
<evidence type="ECO:0000256" key="10">
    <source>
        <dbReference type="ARBA" id="ARBA00022842"/>
    </source>
</evidence>
<evidence type="ECO:0000256" key="5">
    <source>
        <dbReference type="ARBA" id="ARBA00022679"/>
    </source>
</evidence>
<keyword evidence="12" id="KW-0804">Transcription</keyword>
<dbReference type="GO" id="GO:0003677">
    <property type="term" value="F:DNA binding"/>
    <property type="evidence" value="ECO:0007669"/>
    <property type="project" value="UniProtKB-KW"/>
</dbReference>
<feature type="compositionally biased region" description="Low complexity" evidence="14">
    <location>
        <begin position="791"/>
        <end position="1057"/>
    </location>
</feature>
<keyword evidence="5" id="KW-0808">Transferase</keyword>
<feature type="domain" description="RNA polymerase Rpb1" evidence="16">
    <location>
        <begin position="128"/>
        <end position="312"/>
    </location>
</feature>
<dbReference type="SUPFAM" id="SSF64484">
    <property type="entry name" value="beta and beta-prime subunits of DNA dependent RNA-polymerase"/>
    <property type="match status" value="1"/>
</dbReference>
<feature type="domain" description="RNA polymerase Rpb1" evidence="18">
    <location>
        <begin position="1"/>
        <end position="55"/>
    </location>
</feature>
<evidence type="ECO:0000313" key="19">
    <source>
        <dbReference type="EMBL" id="KAK9713059.1"/>
    </source>
</evidence>
<dbReference type="Pfam" id="PF04998">
    <property type="entry name" value="RNA_pol_Rpb1_5"/>
    <property type="match status" value="1"/>
</dbReference>
<dbReference type="Gene3D" id="6.10.250.2940">
    <property type="match status" value="1"/>
</dbReference>
<keyword evidence="13" id="KW-0539">Nucleus</keyword>
<reference evidence="19" key="1">
    <citation type="submission" date="2024-03" db="EMBL/GenBank/DDBJ databases">
        <title>WGS assembly of Saponaria officinalis var. Norfolk2.</title>
        <authorList>
            <person name="Jenkins J."/>
            <person name="Shu S."/>
            <person name="Grimwood J."/>
            <person name="Barry K."/>
            <person name="Goodstein D."/>
            <person name="Schmutz J."/>
            <person name="Leebens-Mack J."/>
            <person name="Osbourn A."/>
        </authorList>
    </citation>
    <scope>NUCLEOTIDE SEQUENCE [LARGE SCALE GENOMIC DNA]</scope>
    <source>
        <strain evidence="19">JIC</strain>
    </source>
</reference>
<keyword evidence="4" id="KW-0597">Phosphoprotein</keyword>
<keyword evidence="20" id="KW-1185">Reference proteome</keyword>
<dbReference type="EMBL" id="JBDFQZ010000006">
    <property type="protein sequence ID" value="KAK9713059.1"/>
    <property type="molecule type" value="Genomic_DNA"/>
</dbReference>
<dbReference type="Pfam" id="PF05001">
    <property type="entry name" value="RNA_pol_Rpb1_R"/>
    <property type="match status" value="12"/>
</dbReference>
<dbReference type="Pfam" id="PF04992">
    <property type="entry name" value="RNA_pol_Rpb1_6"/>
    <property type="match status" value="1"/>
</dbReference>
<keyword evidence="8" id="KW-0677">Repeat</keyword>
<evidence type="ECO:0000256" key="12">
    <source>
        <dbReference type="ARBA" id="ARBA00023163"/>
    </source>
</evidence>
<dbReference type="AlphaFoldDB" id="A0AAW1K4V0"/>
<dbReference type="InterPro" id="IPR007075">
    <property type="entry name" value="RNA_pol_Rpb1_6"/>
</dbReference>
<dbReference type="GO" id="GO:0006366">
    <property type="term" value="P:transcription by RNA polymerase II"/>
    <property type="evidence" value="ECO:0007669"/>
    <property type="project" value="InterPro"/>
</dbReference>
<evidence type="ECO:0000256" key="1">
    <source>
        <dbReference type="ARBA" id="ARBA00004123"/>
    </source>
</evidence>
<dbReference type="PRINTS" id="PR01217">
    <property type="entry name" value="PRICHEXTENSN"/>
</dbReference>
<evidence type="ECO:0000256" key="7">
    <source>
        <dbReference type="ARBA" id="ARBA00022723"/>
    </source>
</evidence>
<dbReference type="GO" id="GO:0046872">
    <property type="term" value="F:metal ion binding"/>
    <property type="evidence" value="ECO:0007669"/>
    <property type="project" value="UniProtKB-KW"/>
</dbReference>
<dbReference type="FunFam" id="3.30.1360.140:FF:000001">
    <property type="entry name" value="DNA-directed RNA polymerase subunit"/>
    <property type="match status" value="1"/>
</dbReference>
<dbReference type="GO" id="GO:0003899">
    <property type="term" value="F:DNA-directed RNA polymerase activity"/>
    <property type="evidence" value="ECO:0007669"/>
    <property type="project" value="UniProtKB-EC"/>
</dbReference>
<dbReference type="EC" id="2.7.7.6" evidence="2"/>
<dbReference type="CDD" id="cd02584">
    <property type="entry name" value="RNAP_II_Rpb1_C"/>
    <property type="match status" value="1"/>
</dbReference>
<evidence type="ECO:0000313" key="20">
    <source>
        <dbReference type="Proteomes" id="UP001443914"/>
    </source>
</evidence>
<evidence type="ECO:0000256" key="6">
    <source>
        <dbReference type="ARBA" id="ARBA00022695"/>
    </source>
</evidence>
<evidence type="ECO:0000256" key="14">
    <source>
        <dbReference type="SAM" id="MobiDB-lite"/>
    </source>
</evidence>
<evidence type="ECO:0000256" key="11">
    <source>
        <dbReference type="ARBA" id="ARBA00023125"/>
    </source>
</evidence>
<dbReference type="Pfam" id="PF05000">
    <property type="entry name" value="RNA_pol_Rpb1_4"/>
    <property type="match status" value="1"/>
</dbReference>
<keyword evidence="3" id="KW-0240">DNA-directed RNA polymerase</keyword>
<keyword evidence="6" id="KW-0548">Nucleotidyltransferase</keyword>
<gene>
    <name evidence="19" type="ORF">RND81_06G000500</name>
</gene>
<dbReference type="PANTHER" id="PTHR19376:SF37">
    <property type="entry name" value="DNA-DIRECTED RNA POLYMERASE II SUBUNIT RPB1"/>
    <property type="match status" value="1"/>
</dbReference>
<feature type="domain" description="RNA polymerase Rpb1" evidence="17">
    <location>
        <begin position="62"/>
        <end position="652"/>
    </location>
</feature>